<organism evidence="1 2">
    <name type="scientific">Trichothecium roseum</name>
    <dbReference type="NCBI Taxonomy" id="47278"/>
    <lineage>
        <taxon>Eukaryota</taxon>
        <taxon>Fungi</taxon>
        <taxon>Dikarya</taxon>
        <taxon>Ascomycota</taxon>
        <taxon>Pezizomycotina</taxon>
        <taxon>Sordariomycetes</taxon>
        <taxon>Hypocreomycetidae</taxon>
        <taxon>Hypocreales</taxon>
        <taxon>Hypocreales incertae sedis</taxon>
        <taxon>Trichothecium</taxon>
    </lineage>
</organism>
<accession>A0ACC0V3M1</accession>
<proteinExistence type="predicted"/>
<dbReference type="Proteomes" id="UP001163324">
    <property type="component" value="Chromosome 4"/>
</dbReference>
<sequence length="158" mass="17404">MAAGPGGHRCGRYALGPWASLTQRRFNWGELRYGNTAFTPTISRVSIGADVWPDLYTGERLTELCQTDRGKQGGRKDISEYFPATWLALLTLVDADDMRLWDQKATGADYMPTNLAAAPAFSTMLKFVALACLADYPDQPKLRLDAETNLPSVQSAQV</sequence>
<keyword evidence="2" id="KW-1185">Reference proteome</keyword>
<comment type="caution">
    <text evidence="1">The sequence shown here is derived from an EMBL/GenBank/DDBJ whole genome shotgun (WGS) entry which is preliminary data.</text>
</comment>
<evidence type="ECO:0000313" key="1">
    <source>
        <dbReference type="EMBL" id="KAI9900989.1"/>
    </source>
</evidence>
<evidence type="ECO:0000313" key="2">
    <source>
        <dbReference type="Proteomes" id="UP001163324"/>
    </source>
</evidence>
<dbReference type="EMBL" id="CM047943">
    <property type="protein sequence ID" value="KAI9900989.1"/>
    <property type="molecule type" value="Genomic_DNA"/>
</dbReference>
<reference evidence="1" key="1">
    <citation type="submission" date="2022-10" db="EMBL/GenBank/DDBJ databases">
        <title>Complete Genome of Trichothecium roseum strain YXFP-22015, a Plant Pathogen Isolated from Citrus.</title>
        <authorList>
            <person name="Wang Y."/>
            <person name="Zhu L."/>
        </authorList>
    </citation>
    <scope>NUCLEOTIDE SEQUENCE</scope>
    <source>
        <strain evidence="1">YXFP-22015</strain>
    </source>
</reference>
<gene>
    <name evidence="1" type="ORF">N3K66_005251</name>
</gene>
<name>A0ACC0V3M1_9HYPO</name>
<protein>
    <submittedName>
        <fullName evidence="1">Uncharacterized protein</fullName>
    </submittedName>
</protein>